<dbReference type="EMBL" id="MF101435">
    <property type="protein sequence ID" value="ARW65012.1"/>
    <property type="molecule type" value="Genomic_DNA"/>
</dbReference>
<proteinExistence type="predicted"/>
<keyword evidence="1" id="KW-1133">Transmembrane helix</keyword>
<evidence type="ECO:0000256" key="1">
    <source>
        <dbReference type="SAM" id="Phobius"/>
    </source>
</evidence>
<keyword evidence="2" id="KW-0934">Plastid</keyword>
<reference evidence="2" key="1">
    <citation type="journal article" date="2017" name="J. Phycol.">
        <title>Analysis of chloroplast genomes and a supermatrix inform reclassification of the Rhodomelaceae (Rhodophyta).</title>
        <authorList>
            <person name="Diaz-Tapia P."/>
            <person name="Maggs C.A."/>
            <person name="West J.A."/>
            <person name="Verbruggen H."/>
        </authorList>
    </citation>
    <scope>NUCLEOTIDE SEQUENCE</scope>
    <source>
        <strain evidence="2">PD0001</strain>
    </source>
</reference>
<keyword evidence="2" id="KW-0150">Chloroplast</keyword>
<evidence type="ECO:0000313" key="2">
    <source>
        <dbReference type="EMBL" id="ARW65012.1"/>
    </source>
</evidence>
<gene>
    <name evidence="2" type="primary">orf43</name>
</gene>
<accession>A0A1Z1MGM8</accession>
<keyword evidence="1" id="KW-0472">Membrane</keyword>
<geneLocation type="chloroplast" evidence="2"/>
<name>A0A1Z1MGM8_9FLOR</name>
<dbReference type="AlphaFoldDB" id="A0A1Z1MGM8"/>
<organism evidence="2">
    <name type="scientific">Polysiphonia sertularioides</name>
    <dbReference type="NCBI Taxonomy" id="945028"/>
    <lineage>
        <taxon>Eukaryota</taxon>
        <taxon>Rhodophyta</taxon>
        <taxon>Florideophyceae</taxon>
        <taxon>Rhodymeniophycidae</taxon>
        <taxon>Ceramiales</taxon>
        <taxon>Rhodomelaceae</taxon>
        <taxon>Polysiphonioideae</taxon>
        <taxon>Polysiphonia</taxon>
    </lineage>
</organism>
<sequence length="43" mass="5136">MNLYLIYYLAISFNFQVYIIYFYFCSVITTLRSAFCVAKYLGV</sequence>
<keyword evidence="1" id="KW-0812">Transmembrane</keyword>
<feature type="transmembrane region" description="Helical" evidence="1">
    <location>
        <begin position="6"/>
        <end position="24"/>
    </location>
</feature>
<protein>
    <submittedName>
        <fullName evidence="2">Uncharacterized protein</fullName>
    </submittedName>
</protein>